<dbReference type="GO" id="GO:0006508">
    <property type="term" value="P:proteolysis"/>
    <property type="evidence" value="ECO:0007669"/>
    <property type="project" value="UniProtKB-KW"/>
</dbReference>
<keyword evidence="4" id="KW-0378">Hydrolase</keyword>
<dbReference type="InterPro" id="IPR000834">
    <property type="entry name" value="Peptidase_M14"/>
</dbReference>
<feature type="domain" description="Peptidase M14" evidence="7">
    <location>
        <begin position="742"/>
        <end position="853"/>
    </location>
</feature>
<dbReference type="SUPFAM" id="SSF53187">
    <property type="entry name" value="Zn-dependent exopeptidases"/>
    <property type="match status" value="1"/>
</dbReference>
<dbReference type="GO" id="GO:0005615">
    <property type="term" value="C:extracellular space"/>
    <property type="evidence" value="ECO:0007669"/>
    <property type="project" value="TreeGrafter"/>
</dbReference>
<dbReference type="GO" id="GO:0004181">
    <property type="term" value="F:metallocarboxypeptidase activity"/>
    <property type="evidence" value="ECO:0007669"/>
    <property type="project" value="InterPro"/>
</dbReference>
<dbReference type="OrthoDB" id="7956186at2"/>
<dbReference type="AlphaFoldDB" id="A0A1U7M699"/>
<dbReference type="PANTHER" id="PTHR11705">
    <property type="entry name" value="PROTEASE FAMILY M14 CARBOXYPEPTIDASE A,B"/>
    <property type="match status" value="1"/>
</dbReference>
<keyword evidence="8" id="KW-0121">Carboxypeptidase</keyword>
<evidence type="ECO:0000256" key="2">
    <source>
        <dbReference type="ARBA" id="ARBA00005988"/>
    </source>
</evidence>
<dbReference type="PANTHER" id="PTHR11705:SF143">
    <property type="entry name" value="SLL0236 PROTEIN"/>
    <property type="match status" value="1"/>
</dbReference>
<evidence type="ECO:0000313" key="8">
    <source>
        <dbReference type="EMBL" id="OLS02780.1"/>
    </source>
</evidence>
<evidence type="ECO:0000256" key="4">
    <source>
        <dbReference type="ARBA" id="ARBA00022801"/>
    </source>
</evidence>
<reference evidence="8 9" key="1">
    <citation type="submission" date="2016-02" db="EMBL/GenBank/DDBJ databases">
        <title>Genome sequence of Tissierella creatinophila DSM 6911.</title>
        <authorList>
            <person name="Poehlein A."/>
            <person name="Daniel R."/>
        </authorList>
    </citation>
    <scope>NUCLEOTIDE SEQUENCE [LARGE SCALE GENOMIC DNA]</scope>
    <source>
        <strain evidence="8 9">DSM 6911</strain>
    </source>
</reference>
<name>A0A1U7M699_TISCR</name>
<gene>
    <name evidence="8" type="ORF">TICRE_12650</name>
</gene>
<organism evidence="8 9">
    <name type="scientific">Tissierella creatinophila DSM 6911</name>
    <dbReference type="NCBI Taxonomy" id="1123403"/>
    <lineage>
        <taxon>Bacteria</taxon>
        <taxon>Bacillati</taxon>
        <taxon>Bacillota</taxon>
        <taxon>Tissierellia</taxon>
        <taxon>Tissierellales</taxon>
        <taxon>Tissierellaceae</taxon>
        <taxon>Tissierella</taxon>
    </lineage>
</organism>
<dbReference type="CDD" id="cd06232">
    <property type="entry name" value="M14-like"/>
    <property type="match status" value="1"/>
</dbReference>
<dbReference type="Gene3D" id="3.40.630.10">
    <property type="entry name" value="Zn peptidases"/>
    <property type="match status" value="1"/>
</dbReference>
<comment type="cofactor">
    <cofactor evidence="1">
        <name>Zn(2+)</name>
        <dbReference type="ChEBI" id="CHEBI:29105"/>
    </cofactor>
</comment>
<dbReference type="Pfam" id="PF00246">
    <property type="entry name" value="Peptidase_M14"/>
    <property type="match status" value="1"/>
</dbReference>
<proteinExistence type="inferred from homology"/>
<sequence length="1086" mass="127073">MEKIYLTEDLNLEDKKEAIEKSLIMGFYSTSAQFPIASRTEGIEVGDDLKDLQKKNKPISKEWPKDYVSSTNGAEPILDFDWRKKKGLESIFYMGMFLEDENFDQLPDKLNFKIRIPNDCDISILIAACNFAFRYGMETTAFEGSIIADEDWKGNLLLLEEEARCGMEFIEDGIRKIVRVYGSGEEIERFSALICETFPLLPEGRTWRDQLQEMTDSFAMKNLDGQLSYLKTYQNELKGKITAYIDPKIKEYLDEIESTFPDVEFKNYKSRKKVYEKNYDIPWEVDSFKNILIEKIYNKLKPEDEVEIYGALSEEIDVRNSLTTKIETELEKIGVKAKKIQIISAYKQGFSWIEEVVLPQLKEKEVQNIEIAFKPFLPEGETDWLDEDGRTPSYNNLKSEDPNKWLDIPIRYLQELYPVDDVIANNLKINRDMIKFVSYKGKKDITYKVRAFDNKDEMILTSTYKAAYSERPYLDDYPEMGKVHPSTGFIKVIVNGKKVLDEYIKTDLERIWDIYQSQVLPDCKDFIEIKTGGSIDLEEQPFFSQLRLEVDVSEPDYNLSFREDRISSLDSLHEDMYFVGADYFNNYGMEKKGVLLDAPGLILPVINKKIGKPKFRVILYDQLKKSPCIKAHNRTIKSQLKRNEIELYIKRLSYEDDKVTVTLKTDIKEEKLVKSYMDLLELRLLKVSTKFSEIDSLEVITHNEIYKAKVVETEKLEKSLNISDIDLMENTLIGYEQYLEIMDQLKHVSEIDVYKIATSYFGRDIYAIEILPKEKGYVSKTKRITELPSEMINCRHHANEVSSTNAAFILLKKLLTDEKYRSLPDKLNLVIVPMENVDGTSIHYELQKDNPKWKLHVARFNGVGKEFYHEHFKLDTIHTEAMALTRLWEKWLPDIIVDNHGVPSHEWEQQFSGYTSPSYKGFWLPRSLLYGYFWVVNNKEYKGNYDVNKKIEDVVANAIMEDSEITNWNKEWSRVFEKYAHSWMPKLFPADYYKDMINYWISFEFDPSHRYPSIRFPWITTVAYTSEVADETAHGDYLNLCARAHVAHDEAIIQMLMNSTCLFDSKCEIIKDGISIRRIRHRPLLV</sequence>
<comment type="caution">
    <text evidence="8">The sequence shown here is derived from an EMBL/GenBank/DDBJ whole genome shotgun (WGS) entry which is preliminary data.</text>
</comment>
<keyword evidence="3" id="KW-0645">Protease</keyword>
<evidence type="ECO:0000313" key="9">
    <source>
        <dbReference type="Proteomes" id="UP000186112"/>
    </source>
</evidence>
<dbReference type="Proteomes" id="UP000186112">
    <property type="component" value="Unassembled WGS sequence"/>
</dbReference>
<keyword evidence="5" id="KW-0862">Zinc</keyword>
<comment type="similarity">
    <text evidence="2">Belongs to the peptidase M14 family.</text>
</comment>
<protein>
    <submittedName>
        <fullName evidence="8">Zinc carboxypeptidase</fullName>
    </submittedName>
</protein>
<accession>A0A1U7M699</accession>
<keyword evidence="9" id="KW-1185">Reference proteome</keyword>
<dbReference type="RefSeq" id="WP_075726233.1">
    <property type="nucleotide sequence ID" value="NZ_LTDM01000018.1"/>
</dbReference>
<evidence type="ECO:0000256" key="1">
    <source>
        <dbReference type="ARBA" id="ARBA00001947"/>
    </source>
</evidence>
<evidence type="ECO:0000256" key="6">
    <source>
        <dbReference type="ARBA" id="ARBA00023049"/>
    </source>
</evidence>
<dbReference type="GO" id="GO:0008270">
    <property type="term" value="F:zinc ion binding"/>
    <property type="evidence" value="ECO:0007669"/>
    <property type="project" value="InterPro"/>
</dbReference>
<evidence type="ECO:0000256" key="5">
    <source>
        <dbReference type="ARBA" id="ARBA00022833"/>
    </source>
</evidence>
<evidence type="ECO:0000256" key="3">
    <source>
        <dbReference type="ARBA" id="ARBA00022670"/>
    </source>
</evidence>
<keyword evidence="6" id="KW-0482">Metalloprotease</keyword>
<evidence type="ECO:0000259" key="7">
    <source>
        <dbReference type="Pfam" id="PF00246"/>
    </source>
</evidence>
<dbReference type="EMBL" id="LTDM01000018">
    <property type="protein sequence ID" value="OLS02780.1"/>
    <property type="molecule type" value="Genomic_DNA"/>
</dbReference>